<feature type="region of interest" description="Disordered" evidence="1">
    <location>
        <begin position="409"/>
        <end position="629"/>
    </location>
</feature>
<organism evidence="4 5">
    <name type="scientific">Vigna unguiculata</name>
    <name type="common">Cowpea</name>
    <dbReference type="NCBI Taxonomy" id="3917"/>
    <lineage>
        <taxon>Eukaryota</taxon>
        <taxon>Viridiplantae</taxon>
        <taxon>Streptophyta</taxon>
        <taxon>Embryophyta</taxon>
        <taxon>Tracheophyta</taxon>
        <taxon>Spermatophyta</taxon>
        <taxon>Magnoliopsida</taxon>
        <taxon>eudicotyledons</taxon>
        <taxon>Gunneridae</taxon>
        <taxon>Pentapetalae</taxon>
        <taxon>rosids</taxon>
        <taxon>fabids</taxon>
        <taxon>Fabales</taxon>
        <taxon>Fabaceae</taxon>
        <taxon>Papilionoideae</taxon>
        <taxon>50 kb inversion clade</taxon>
        <taxon>NPAAA clade</taxon>
        <taxon>indigoferoid/millettioid clade</taxon>
        <taxon>Phaseoleae</taxon>
        <taxon>Vigna</taxon>
    </lineage>
</organism>
<dbReference type="Proteomes" id="UP000501690">
    <property type="component" value="Linkage Group LG4"/>
</dbReference>
<protein>
    <submittedName>
        <fullName evidence="4">Reticulocyte-binding protein</fullName>
    </submittedName>
</protein>
<reference evidence="4 5" key="1">
    <citation type="submission" date="2019-04" db="EMBL/GenBank/DDBJ databases">
        <title>An improved genome assembly and genetic linkage map for asparagus bean, Vigna unguiculata ssp. sesquipedialis.</title>
        <authorList>
            <person name="Xia Q."/>
            <person name="Zhang R."/>
            <person name="Dong Y."/>
        </authorList>
    </citation>
    <scope>NUCLEOTIDE SEQUENCE [LARGE SCALE GENOMIC DNA]</scope>
    <source>
        <tissue evidence="4">Leaf</tissue>
    </source>
</reference>
<dbReference type="InterPro" id="IPR011051">
    <property type="entry name" value="RmlC_Cupin_sf"/>
</dbReference>
<proteinExistence type="predicted"/>
<sequence>MLRMEPERKAWILIFFLTISLCGVKASSEGHHGEPQEGPVVKKDQRRTLLATEFGQITALDIKEEPDKLPYHLQFITLEPNSLFLPVLLHADMVFYVHTGSGKLTWAHDDDTGTIPLREGDLCNLVEGSVFYIQSDLEAERRKLRIYAMLTNTEDNTFNPSIGAYSRIDQLVKGFDKRIMQAALKVPDDLIEEIVNKKNTPAIVHADSKKTNIVKTLEASFLKNFVGVGSNSNKLEKYNILNHDPDFKNRYGSSVAVSKRQLKSLKRTNIGFLMVHLNEGSILGPHWNPKAAELAVAVEGKGMVRVVNGSSTEDETESQNMRFKVNAGDAFVVPRFHSMAQMAFNDEPFVFLGFSTSAKDNHPQFLAGKGSVLDNLDKHILATSLGVSDRTAEELQRSPRDAIIFGCSSCAEEEENTMEEEERERKREEEERKREEEEEDRKQEREREREEEEAKRQQEEREKKREEEEEREHEEGGGRGKERERKEEREREEEEARRQQEKREKKREKEKGEETEDKREQEKEQDQDKREGEAEAAAQKEQEQARREQEKREKKRQEEGQREGKEEEDPTWWERPRREKGKRSSSEEEVAEEEQEQAKRQQEEREKRREQEGDADPFEGRRALKVRNV</sequence>
<evidence type="ECO:0000256" key="1">
    <source>
        <dbReference type="SAM" id="MobiDB-lite"/>
    </source>
</evidence>
<dbReference type="Pfam" id="PF00190">
    <property type="entry name" value="Cupin_1"/>
    <property type="match status" value="1"/>
</dbReference>
<feature type="compositionally biased region" description="Basic and acidic residues" evidence="1">
    <location>
        <begin position="596"/>
        <end position="622"/>
    </location>
</feature>
<feature type="compositionally biased region" description="Basic and acidic residues" evidence="1">
    <location>
        <begin position="473"/>
        <end position="565"/>
    </location>
</feature>
<dbReference type="Gene3D" id="2.60.120.10">
    <property type="entry name" value="Jelly Rolls"/>
    <property type="match status" value="2"/>
</dbReference>
<dbReference type="EMBL" id="CP039348">
    <property type="protein sequence ID" value="QCD91005.1"/>
    <property type="molecule type" value="Genomic_DNA"/>
</dbReference>
<gene>
    <name evidence="4" type="ORF">DEO72_LG4g1967</name>
</gene>
<feature type="compositionally biased region" description="Basic and acidic residues" evidence="1">
    <location>
        <begin position="423"/>
        <end position="466"/>
    </location>
</feature>
<feature type="compositionally biased region" description="Acidic residues" evidence="1">
    <location>
        <begin position="411"/>
        <end position="422"/>
    </location>
</feature>
<evidence type="ECO:0000259" key="3">
    <source>
        <dbReference type="SMART" id="SM00835"/>
    </source>
</evidence>
<dbReference type="InterPro" id="IPR050253">
    <property type="entry name" value="Seed_Storage-Functional"/>
</dbReference>
<dbReference type="InterPro" id="IPR014710">
    <property type="entry name" value="RmlC-like_jellyroll"/>
</dbReference>
<feature type="signal peptide" evidence="2">
    <location>
        <begin position="1"/>
        <end position="26"/>
    </location>
</feature>
<keyword evidence="2" id="KW-0732">Signal</keyword>
<feature type="chain" id="PRO_5020021555" evidence="2">
    <location>
        <begin position="27"/>
        <end position="629"/>
    </location>
</feature>
<evidence type="ECO:0000256" key="2">
    <source>
        <dbReference type="SAM" id="SignalP"/>
    </source>
</evidence>
<name>A0A4D6LR92_VIGUN</name>
<dbReference type="CDD" id="cd02244">
    <property type="entry name" value="cupin_7S_vicilin-like_N"/>
    <property type="match status" value="1"/>
</dbReference>
<feature type="compositionally biased region" description="Basic and acidic residues" evidence="1">
    <location>
        <begin position="572"/>
        <end position="586"/>
    </location>
</feature>
<dbReference type="AlphaFoldDB" id="A0A4D6LR92"/>
<dbReference type="PANTHER" id="PTHR31189:SF7">
    <property type="entry name" value="OS03G0197300 PROTEIN"/>
    <property type="match status" value="1"/>
</dbReference>
<dbReference type="CDD" id="cd02245">
    <property type="entry name" value="cupin_7S_vicilin-like_C"/>
    <property type="match status" value="1"/>
</dbReference>
<dbReference type="PANTHER" id="PTHR31189">
    <property type="entry name" value="OS03G0336100 PROTEIN-RELATED"/>
    <property type="match status" value="1"/>
</dbReference>
<dbReference type="SMART" id="SM00835">
    <property type="entry name" value="Cupin_1"/>
    <property type="match status" value="1"/>
</dbReference>
<feature type="domain" description="Cupin type-1" evidence="3">
    <location>
        <begin position="238"/>
        <end position="393"/>
    </location>
</feature>
<evidence type="ECO:0000313" key="4">
    <source>
        <dbReference type="EMBL" id="QCD91005.1"/>
    </source>
</evidence>
<dbReference type="SUPFAM" id="SSF51182">
    <property type="entry name" value="RmlC-like cupins"/>
    <property type="match status" value="1"/>
</dbReference>
<keyword evidence="5" id="KW-1185">Reference proteome</keyword>
<evidence type="ECO:0000313" key="5">
    <source>
        <dbReference type="Proteomes" id="UP000501690"/>
    </source>
</evidence>
<accession>A0A4D6LR92</accession>
<dbReference type="InterPro" id="IPR006045">
    <property type="entry name" value="Cupin_1"/>
</dbReference>